<gene>
    <name evidence="2" type="ORF">Sjap_011308</name>
</gene>
<protein>
    <submittedName>
        <fullName evidence="2">Uncharacterized protein</fullName>
    </submittedName>
</protein>
<keyword evidence="3" id="KW-1185">Reference proteome</keyword>
<dbReference type="AlphaFoldDB" id="A0AAP0JB53"/>
<evidence type="ECO:0000256" key="1">
    <source>
        <dbReference type="SAM" id="MobiDB-lite"/>
    </source>
</evidence>
<feature type="compositionally biased region" description="Polar residues" evidence="1">
    <location>
        <begin position="24"/>
        <end position="34"/>
    </location>
</feature>
<proteinExistence type="predicted"/>
<comment type="caution">
    <text evidence="2">The sequence shown here is derived from an EMBL/GenBank/DDBJ whole genome shotgun (WGS) entry which is preliminary data.</text>
</comment>
<reference evidence="2 3" key="1">
    <citation type="submission" date="2024-01" db="EMBL/GenBank/DDBJ databases">
        <title>Genome assemblies of Stephania.</title>
        <authorList>
            <person name="Yang L."/>
        </authorList>
    </citation>
    <scope>NUCLEOTIDE SEQUENCE [LARGE SCALE GENOMIC DNA]</scope>
    <source>
        <strain evidence="2">QJT</strain>
        <tissue evidence="2">Leaf</tissue>
    </source>
</reference>
<dbReference type="EMBL" id="JBBNAE010000004">
    <property type="protein sequence ID" value="KAK9130821.1"/>
    <property type="molecule type" value="Genomic_DNA"/>
</dbReference>
<name>A0AAP0JB53_9MAGN</name>
<evidence type="ECO:0000313" key="3">
    <source>
        <dbReference type="Proteomes" id="UP001417504"/>
    </source>
</evidence>
<accession>A0AAP0JB53</accession>
<organism evidence="2 3">
    <name type="scientific">Stephania japonica</name>
    <dbReference type="NCBI Taxonomy" id="461633"/>
    <lineage>
        <taxon>Eukaryota</taxon>
        <taxon>Viridiplantae</taxon>
        <taxon>Streptophyta</taxon>
        <taxon>Embryophyta</taxon>
        <taxon>Tracheophyta</taxon>
        <taxon>Spermatophyta</taxon>
        <taxon>Magnoliopsida</taxon>
        <taxon>Ranunculales</taxon>
        <taxon>Menispermaceae</taxon>
        <taxon>Menispermoideae</taxon>
        <taxon>Cissampelideae</taxon>
        <taxon>Stephania</taxon>
    </lineage>
</organism>
<evidence type="ECO:0000313" key="2">
    <source>
        <dbReference type="EMBL" id="KAK9130821.1"/>
    </source>
</evidence>
<feature type="compositionally biased region" description="Polar residues" evidence="1">
    <location>
        <begin position="1"/>
        <end position="10"/>
    </location>
</feature>
<feature type="region of interest" description="Disordered" evidence="1">
    <location>
        <begin position="1"/>
        <end position="34"/>
    </location>
</feature>
<dbReference type="Proteomes" id="UP001417504">
    <property type="component" value="Unassembled WGS sequence"/>
</dbReference>
<sequence length="259" mass="28963">MSDSQSSTPSPYQPVPGEHIDQSLVKTSTNPTTTSCKWTPGEPINQFHNLLAWNTVLQAGASKTPKFLNWVQRRQGCLRALGSTMWFTSSVTAYEIGRSCPHVLSDATVQGHSFEVSSWAVPVDSSKNGLVHLVDSTDEPLKIVRSVGGPTPTSHLDEDTSEGPAILEYAISTRNRQHLGNMMWCVWDTVRPSLNLDYCQSKRNLRQVLERVTVRNDEHEPESCSVGSWTDWRVVGRLEVDLEANRDDTLRWDISSNAR</sequence>